<evidence type="ECO:0000256" key="8">
    <source>
        <dbReference type="ARBA" id="ARBA00023170"/>
    </source>
</evidence>
<reference evidence="11" key="1">
    <citation type="journal article" date="2015" name="Cell. Mol. Life Sci.">
        <title>Identification and functional analysis of olfactory receptor family reveal unusual characteristics of the olfactory system in the migratory locust.</title>
        <authorList>
            <person name="Wang Z."/>
            <person name="Yang P."/>
            <person name="Chen D."/>
            <person name="Jiang F."/>
            <person name="Li Y."/>
            <person name="Wang X."/>
            <person name="Kang L."/>
        </authorList>
    </citation>
    <scope>NUCLEOTIDE SEQUENCE</scope>
</reference>
<feature type="transmembrane region" description="Helical" evidence="10">
    <location>
        <begin position="34"/>
        <end position="52"/>
    </location>
</feature>
<dbReference type="PANTHER" id="PTHR21137">
    <property type="entry name" value="ODORANT RECEPTOR"/>
    <property type="match status" value="1"/>
</dbReference>
<evidence type="ECO:0000256" key="6">
    <source>
        <dbReference type="ARBA" id="ARBA00022989"/>
    </source>
</evidence>
<evidence type="ECO:0000256" key="10">
    <source>
        <dbReference type="SAM" id="Phobius"/>
    </source>
</evidence>
<comment type="subcellular location">
    <subcellularLocation>
        <location evidence="1">Cell membrane</location>
        <topology evidence="1">Multi-pass membrane protein</topology>
    </subcellularLocation>
</comment>
<dbReference type="Pfam" id="PF02949">
    <property type="entry name" value="7tm_6"/>
    <property type="match status" value="1"/>
</dbReference>
<protein>
    <submittedName>
        <fullName evidence="11">Odorant receptor 6</fullName>
    </submittedName>
</protein>
<dbReference type="GO" id="GO:0007165">
    <property type="term" value="P:signal transduction"/>
    <property type="evidence" value="ECO:0007669"/>
    <property type="project" value="UniProtKB-KW"/>
</dbReference>
<keyword evidence="9" id="KW-0807">Transducer</keyword>
<feature type="transmembrane region" description="Helical" evidence="10">
    <location>
        <begin position="206"/>
        <end position="227"/>
    </location>
</feature>
<dbReference type="AlphaFoldDB" id="A0A0M3SBN7"/>
<evidence type="ECO:0000256" key="2">
    <source>
        <dbReference type="ARBA" id="ARBA00022475"/>
    </source>
</evidence>
<keyword evidence="3" id="KW-0716">Sensory transduction</keyword>
<keyword evidence="4 10" id="KW-0812">Transmembrane</keyword>
<keyword evidence="8 11" id="KW-0675">Receptor</keyword>
<organism evidence="11">
    <name type="scientific">Locusta migratoria</name>
    <name type="common">Migratory locust</name>
    <dbReference type="NCBI Taxonomy" id="7004"/>
    <lineage>
        <taxon>Eukaryota</taxon>
        <taxon>Metazoa</taxon>
        <taxon>Ecdysozoa</taxon>
        <taxon>Arthropoda</taxon>
        <taxon>Hexapoda</taxon>
        <taxon>Insecta</taxon>
        <taxon>Pterygota</taxon>
        <taxon>Neoptera</taxon>
        <taxon>Polyneoptera</taxon>
        <taxon>Orthoptera</taxon>
        <taxon>Caelifera</taxon>
        <taxon>Acrididea</taxon>
        <taxon>Acridomorpha</taxon>
        <taxon>Acridoidea</taxon>
        <taxon>Acrididae</taxon>
        <taxon>Oedipodinae</taxon>
        <taxon>Locusta</taxon>
    </lineage>
</organism>
<name>A0A0M3SBN7_LOCMI</name>
<keyword evidence="7 10" id="KW-0472">Membrane</keyword>
<dbReference type="GO" id="GO:0004984">
    <property type="term" value="F:olfactory receptor activity"/>
    <property type="evidence" value="ECO:0007669"/>
    <property type="project" value="InterPro"/>
</dbReference>
<dbReference type="EMBL" id="KP843312">
    <property type="protein sequence ID" value="ALD51448.1"/>
    <property type="molecule type" value="mRNA"/>
</dbReference>
<evidence type="ECO:0000256" key="5">
    <source>
        <dbReference type="ARBA" id="ARBA00022725"/>
    </source>
</evidence>
<dbReference type="GO" id="GO:0005549">
    <property type="term" value="F:odorant binding"/>
    <property type="evidence" value="ECO:0007669"/>
    <property type="project" value="InterPro"/>
</dbReference>
<proteinExistence type="evidence at transcript level"/>
<evidence type="ECO:0000256" key="4">
    <source>
        <dbReference type="ARBA" id="ARBA00022692"/>
    </source>
</evidence>
<keyword evidence="5" id="KW-0552">Olfaction</keyword>
<dbReference type="SMR" id="A0A0M3SBN7"/>
<evidence type="ECO:0000256" key="3">
    <source>
        <dbReference type="ARBA" id="ARBA00022606"/>
    </source>
</evidence>
<keyword evidence="2" id="KW-1003">Cell membrane</keyword>
<evidence type="ECO:0000256" key="9">
    <source>
        <dbReference type="ARBA" id="ARBA00023224"/>
    </source>
</evidence>
<sequence>MDVSFAAVSVMRAGLPAEESGGNRRARRVTQWSLALWLGTTCSWMLAALLRLDLPFFAWFPFDTTHHYAEAFIYQLVTANLVVVIISGLDCFCLELMMHLSERLQTLNKLFRSFATDNARQQPQLRMQPSTPASHRGKSPYGIITKKSFMKWVVAPLDVHRKPAKAINSLYSRHDSPNVGNANGSFKHCIQYHWELIELKKETEKFCGVVLFFQILASMFIICFVTFQATVNTMDAGSLTKCVMYLSVALLQLGLFCNEGTNIVTQSEELMLAVYSSEWPDCDAALKQSVIVTMMRLQYPLQIRAASYCTLSFETFSKILHTSYTFFTLLRQVSETQ</sequence>
<keyword evidence="6 10" id="KW-1133">Transmembrane helix</keyword>
<evidence type="ECO:0000256" key="7">
    <source>
        <dbReference type="ARBA" id="ARBA00023136"/>
    </source>
</evidence>
<reference evidence="11" key="2">
    <citation type="submission" date="2015-02" db="EMBL/GenBank/DDBJ databases">
        <authorList>
            <person name="Torres C."/>
        </authorList>
    </citation>
    <scope>NUCLEOTIDE SEQUENCE</scope>
</reference>
<dbReference type="PANTHER" id="PTHR21137:SF35">
    <property type="entry name" value="ODORANT RECEPTOR 19A-RELATED"/>
    <property type="match status" value="1"/>
</dbReference>
<evidence type="ECO:0000313" key="11">
    <source>
        <dbReference type="EMBL" id="ALD51448.1"/>
    </source>
</evidence>
<feature type="transmembrane region" description="Helical" evidence="10">
    <location>
        <begin position="72"/>
        <end position="94"/>
    </location>
</feature>
<evidence type="ECO:0000256" key="1">
    <source>
        <dbReference type="ARBA" id="ARBA00004651"/>
    </source>
</evidence>
<accession>A0A0M3SBN7</accession>
<dbReference type="InterPro" id="IPR004117">
    <property type="entry name" value="7tm6_olfct_rcpt"/>
</dbReference>
<dbReference type="GO" id="GO:0005886">
    <property type="term" value="C:plasma membrane"/>
    <property type="evidence" value="ECO:0007669"/>
    <property type="project" value="UniProtKB-SubCell"/>
</dbReference>